<dbReference type="GO" id="GO:1902201">
    <property type="term" value="P:negative regulation of bacterial-type flagellum-dependent cell motility"/>
    <property type="evidence" value="ECO:0007669"/>
    <property type="project" value="TreeGrafter"/>
</dbReference>
<dbReference type="InterPro" id="IPR029787">
    <property type="entry name" value="Nucleotide_cyclase"/>
</dbReference>
<organism evidence="4 5">
    <name type="scientific">Allopseudospirillum japonicum</name>
    <dbReference type="NCBI Taxonomy" id="64971"/>
    <lineage>
        <taxon>Bacteria</taxon>
        <taxon>Pseudomonadati</taxon>
        <taxon>Pseudomonadota</taxon>
        <taxon>Gammaproteobacteria</taxon>
        <taxon>Oceanospirillales</taxon>
        <taxon>Oceanospirillaceae</taxon>
        <taxon>Allopseudospirillum</taxon>
    </lineage>
</organism>
<evidence type="ECO:0000256" key="2">
    <source>
        <dbReference type="ARBA" id="ARBA00034247"/>
    </source>
</evidence>
<evidence type="ECO:0000259" key="3">
    <source>
        <dbReference type="PROSITE" id="PS50887"/>
    </source>
</evidence>
<name>A0A1H6R947_9GAMM</name>
<dbReference type="AlphaFoldDB" id="A0A1H6R947"/>
<reference evidence="5" key="1">
    <citation type="submission" date="2016-10" db="EMBL/GenBank/DDBJ databases">
        <authorList>
            <person name="Varghese N."/>
            <person name="Submissions S."/>
        </authorList>
    </citation>
    <scope>NUCLEOTIDE SEQUENCE [LARGE SCALE GENOMIC DNA]</scope>
    <source>
        <strain evidence="5">DSM 7165</strain>
    </source>
</reference>
<dbReference type="InterPro" id="IPR043128">
    <property type="entry name" value="Rev_trsase/Diguanyl_cyclase"/>
</dbReference>
<evidence type="ECO:0000256" key="1">
    <source>
        <dbReference type="ARBA" id="ARBA00012528"/>
    </source>
</evidence>
<dbReference type="SMART" id="SM00267">
    <property type="entry name" value="GGDEF"/>
    <property type="match status" value="1"/>
</dbReference>
<dbReference type="Pfam" id="PF00990">
    <property type="entry name" value="GGDEF"/>
    <property type="match status" value="1"/>
</dbReference>
<comment type="catalytic activity">
    <reaction evidence="2">
        <text>2 GTP = 3',3'-c-di-GMP + 2 diphosphate</text>
        <dbReference type="Rhea" id="RHEA:24898"/>
        <dbReference type="ChEBI" id="CHEBI:33019"/>
        <dbReference type="ChEBI" id="CHEBI:37565"/>
        <dbReference type="ChEBI" id="CHEBI:58805"/>
        <dbReference type="EC" id="2.7.7.65"/>
    </reaction>
</comment>
<dbReference type="PANTHER" id="PTHR45138">
    <property type="entry name" value="REGULATORY COMPONENTS OF SENSORY TRANSDUCTION SYSTEM"/>
    <property type="match status" value="1"/>
</dbReference>
<dbReference type="EC" id="2.7.7.65" evidence="1"/>
<protein>
    <recommendedName>
        <fullName evidence="1">diguanylate cyclase</fullName>
        <ecNumber evidence="1">2.7.7.65</ecNumber>
    </recommendedName>
</protein>
<proteinExistence type="predicted"/>
<sequence>MLKQLSNLVSGLITKDDVLGRWGGEEFILYVNQALCAPQLAERIRMQVATHAFTQIPKLTLSLGVAKAQTYPSLDKALLAVDAVLYQAKDQGRNQVCVLSNDFQCRI</sequence>
<dbReference type="GO" id="GO:0043709">
    <property type="term" value="P:cell adhesion involved in single-species biofilm formation"/>
    <property type="evidence" value="ECO:0007669"/>
    <property type="project" value="TreeGrafter"/>
</dbReference>
<dbReference type="PROSITE" id="PS50887">
    <property type="entry name" value="GGDEF"/>
    <property type="match status" value="1"/>
</dbReference>
<feature type="domain" description="GGDEF" evidence="3">
    <location>
        <begin position="1"/>
        <end position="101"/>
    </location>
</feature>
<dbReference type="InterPro" id="IPR050469">
    <property type="entry name" value="Diguanylate_Cyclase"/>
</dbReference>
<gene>
    <name evidence="4" type="ORF">SAMN05421831_102290</name>
</gene>
<dbReference type="SUPFAM" id="SSF55073">
    <property type="entry name" value="Nucleotide cyclase"/>
    <property type="match status" value="1"/>
</dbReference>
<dbReference type="CDD" id="cd01949">
    <property type="entry name" value="GGDEF"/>
    <property type="match status" value="1"/>
</dbReference>
<dbReference type="PANTHER" id="PTHR45138:SF9">
    <property type="entry name" value="DIGUANYLATE CYCLASE DGCM-RELATED"/>
    <property type="match status" value="1"/>
</dbReference>
<evidence type="ECO:0000313" key="5">
    <source>
        <dbReference type="Proteomes" id="UP000242999"/>
    </source>
</evidence>
<dbReference type="InterPro" id="IPR000160">
    <property type="entry name" value="GGDEF_dom"/>
</dbReference>
<dbReference type="Gene3D" id="3.30.70.270">
    <property type="match status" value="1"/>
</dbReference>
<dbReference type="NCBIfam" id="TIGR00254">
    <property type="entry name" value="GGDEF"/>
    <property type="match status" value="1"/>
</dbReference>
<dbReference type="GO" id="GO:0052621">
    <property type="term" value="F:diguanylate cyclase activity"/>
    <property type="evidence" value="ECO:0007669"/>
    <property type="project" value="UniProtKB-EC"/>
</dbReference>
<dbReference type="EMBL" id="FNYH01000002">
    <property type="protein sequence ID" value="SEI48300.1"/>
    <property type="molecule type" value="Genomic_DNA"/>
</dbReference>
<evidence type="ECO:0000313" key="4">
    <source>
        <dbReference type="EMBL" id="SEI48300.1"/>
    </source>
</evidence>
<dbReference type="GO" id="GO:0005886">
    <property type="term" value="C:plasma membrane"/>
    <property type="evidence" value="ECO:0007669"/>
    <property type="project" value="TreeGrafter"/>
</dbReference>
<keyword evidence="5" id="KW-1185">Reference proteome</keyword>
<accession>A0A1H6R947</accession>
<dbReference type="Proteomes" id="UP000242999">
    <property type="component" value="Unassembled WGS sequence"/>
</dbReference>
<dbReference type="STRING" id="64971.SAMN05421831_102290"/>